<evidence type="ECO:0000313" key="2">
    <source>
        <dbReference type="Proteomes" id="UP000005778"/>
    </source>
</evidence>
<gene>
    <name evidence="1" type="ORF">DespoDRAFT_02322</name>
</gene>
<protein>
    <recommendedName>
        <fullName evidence="3">Histidine kinase</fullName>
    </recommendedName>
</protein>
<dbReference type="STRING" id="879212.DespoDRAFT_02322"/>
<keyword evidence="2" id="KW-1185">Reference proteome</keyword>
<reference evidence="1 2" key="2">
    <citation type="submission" date="2012-02" db="EMBL/GenBank/DDBJ databases">
        <title>Improved High-Quality Draft sequence of Desulfobacter postgatei 2ac9.</title>
        <authorList>
            <consortium name="US DOE Joint Genome Institute"/>
            <person name="Lucas S."/>
            <person name="Han J."/>
            <person name="Lapidus A."/>
            <person name="Cheng J.-F."/>
            <person name="Goodwin L."/>
            <person name="Pitluck S."/>
            <person name="Peters L."/>
            <person name="Ovchinnikova G."/>
            <person name="Held B."/>
            <person name="Detter J.C."/>
            <person name="Han C."/>
            <person name="Tapia R."/>
            <person name="Land M."/>
            <person name="Hauser L."/>
            <person name="Kyrpides N."/>
            <person name="Ivanova N."/>
            <person name="Pagani I."/>
            <person name="Orellana R."/>
            <person name="Lovley D."/>
            <person name="Woyke T."/>
        </authorList>
    </citation>
    <scope>NUCLEOTIDE SEQUENCE [LARGE SCALE GENOMIC DNA]</scope>
    <source>
        <strain evidence="1 2">2ac9</strain>
    </source>
</reference>
<organism evidence="1 2">
    <name type="scientific">Desulfobacter postgatei 2ac9</name>
    <dbReference type="NCBI Taxonomy" id="879212"/>
    <lineage>
        <taxon>Bacteria</taxon>
        <taxon>Pseudomonadati</taxon>
        <taxon>Thermodesulfobacteriota</taxon>
        <taxon>Desulfobacteria</taxon>
        <taxon>Desulfobacterales</taxon>
        <taxon>Desulfobacteraceae</taxon>
        <taxon>Desulfobacter</taxon>
    </lineage>
</organism>
<evidence type="ECO:0000313" key="1">
    <source>
        <dbReference type="EMBL" id="EIM64190.1"/>
    </source>
</evidence>
<dbReference type="Proteomes" id="UP000005778">
    <property type="component" value="Chromosome"/>
</dbReference>
<dbReference type="OrthoDB" id="5417790at2"/>
<sequence>MKHTAQEIIDQYGPAYFGQMGASISHDIKNCLAIINENAGLMSDHLMMAQKGVPPDIDRFSGIVRRIEKQIARADGILKSLNAFSHSMDKPEQQIDLDEAVGLVLGLGARIIANRGIKVNHTQAPDKLYVNGSLFFLLSLIWSILENITENLASNAILNIFSMEDENKQICLSFQCEQPFASNFDRQANSQALALLKAKLVLDDQYTKADLIFGR</sequence>
<dbReference type="RefSeq" id="WP_004073664.1">
    <property type="nucleotide sequence ID" value="NZ_CM001488.1"/>
</dbReference>
<name>I5B3X7_9BACT</name>
<accession>I5B3X7</accession>
<dbReference type="EMBL" id="CM001488">
    <property type="protein sequence ID" value="EIM64190.1"/>
    <property type="molecule type" value="Genomic_DNA"/>
</dbReference>
<dbReference type="Gene3D" id="1.10.287.130">
    <property type="match status" value="1"/>
</dbReference>
<dbReference type="AlphaFoldDB" id="I5B3X7"/>
<reference evidence="1 2" key="1">
    <citation type="submission" date="2011-09" db="EMBL/GenBank/DDBJ databases">
        <authorList>
            <consortium name="US DOE Joint Genome Institute (JGI-PGF)"/>
            <person name="Lucas S."/>
            <person name="Han J."/>
            <person name="Lapidus A."/>
            <person name="Cheng J.-F."/>
            <person name="Goodwin L."/>
            <person name="Pitluck S."/>
            <person name="Peters L."/>
            <person name="Land M.L."/>
            <person name="Hauser L."/>
            <person name="Orellana R."/>
            <person name="Lovley D."/>
            <person name="Woyke T.J."/>
        </authorList>
    </citation>
    <scope>NUCLEOTIDE SEQUENCE [LARGE SCALE GENOMIC DNA]</scope>
    <source>
        <strain evidence="1 2">2ac9</strain>
    </source>
</reference>
<dbReference type="eggNOG" id="COG2205">
    <property type="taxonomic scope" value="Bacteria"/>
</dbReference>
<dbReference type="HOGENOM" id="CLU_108407_0_0_7"/>
<proteinExistence type="predicted"/>
<evidence type="ECO:0008006" key="3">
    <source>
        <dbReference type="Google" id="ProtNLM"/>
    </source>
</evidence>